<reference evidence="1 2" key="1">
    <citation type="submission" date="2021-03" db="EMBL/GenBank/DDBJ databases">
        <title>Succinivibrio sp. nov. isolated from feces of cow.</title>
        <authorList>
            <person name="Choi J.-Y."/>
        </authorList>
    </citation>
    <scope>NUCLEOTIDE SEQUENCE [LARGE SCALE GENOMIC DNA]</scope>
    <source>
        <strain evidence="1 2">AGMB01872</strain>
    </source>
</reference>
<comment type="caution">
    <text evidence="1">The sequence shown here is derived from an EMBL/GenBank/DDBJ whole genome shotgun (WGS) entry which is preliminary data.</text>
</comment>
<organism evidence="1 2">
    <name type="scientific">Succinivibrio faecicola</name>
    <dbReference type="NCBI Taxonomy" id="2820300"/>
    <lineage>
        <taxon>Bacteria</taxon>
        <taxon>Pseudomonadati</taxon>
        <taxon>Pseudomonadota</taxon>
        <taxon>Gammaproteobacteria</taxon>
        <taxon>Aeromonadales</taxon>
        <taxon>Succinivibrionaceae</taxon>
        <taxon>Succinivibrio</taxon>
    </lineage>
</organism>
<sequence length="219" mass="24930">MRNDNFDLYFKIADDYLSYGYAMSKYYQDRLELFCQDNGVDIHQLISLFWFKRLFRFIKTSNRRSLKESNDFSKWSSIYNDFKLSGLSKINFFSQNKCNLGVCENIFYDLMKAIEFKLAYDEYKSTQGIESATLTATSEEDCGEELVKVVNIQENSIALKEATSINVASIAPRRLTPPSCNTSVLGTEIRVTANGHCISFNSVTPERSVALVLKALSAS</sequence>
<evidence type="ECO:0000313" key="2">
    <source>
        <dbReference type="Proteomes" id="UP000731465"/>
    </source>
</evidence>
<name>A0ABS7DHR2_9GAMM</name>
<evidence type="ECO:0000313" key="1">
    <source>
        <dbReference type="EMBL" id="MBW7570832.1"/>
    </source>
</evidence>
<dbReference type="Proteomes" id="UP000731465">
    <property type="component" value="Unassembled WGS sequence"/>
</dbReference>
<proteinExistence type="predicted"/>
<keyword evidence="2" id="KW-1185">Reference proteome</keyword>
<gene>
    <name evidence="1" type="ORF">J5V48_07995</name>
</gene>
<dbReference type="EMBL" id="JAGFNY010000031">
    <property type="protein sequence ID" value="MBW7570832.1"/>
    <property type="molecule type" value="Genomic_DNA"/>
</dbReference>
<protein>
    <submittedName>
        <fullName evidence="1">Uncharacterized protein</fullName>
    </submittedName>
</protein>
<accession>A0ABS7DHR2</accession>
<dbReference type="RefSeq" id="WP_219938057.1">
    <property type="nucleotide sequence ID" value="NZ_JAGFNY010000031.1"/>
</dbReference>